<dbReference type="Pfam" id="PF13566">
    <property type="entry name" value="DUF4130"/>
    <property type="match status" value="1"/>
</dbReference>
<reference evidence="2" key="1">
    <citation type="submission" date="2022-09" db="EMBL/GenBank/DDBJ databases">
        <title>Actin cytoskeleton and complex cell architecture in an #Asgard archaeon.</title>
        <authorList>
            <person name="Ponce Toledo R.I."/>
            <person name="Schleper C."/>
            <person name="Rodrigues Oliveira T."/>
            <person name="Wollweber F."/>
            <person name="Xu J."/>
            <person name="Rittmann S."/>
            <person name="Klingl A."/>
            <person name="Pilhofer M."/>
        </authorList>
    </citation>
    <scope>NUCLEOTIDE SEQUENCE</scope>
    <source>
        <strain evidence="2">B-35</strain>
    </source>
</reference>
<evidence type="ECO:0000313" key="2">
    <source>
        <dbReference type="EMBL" id="UYP47836.1"/>
    </source>
</evidence>
<feature type="domain" description="DUF4130" evidence="1">
    <location>
        <begin position="51"/>
        <end position="202"/>
    </location>
</feature>
<dbReference type="EMBL" id="CP104013">
    <property type="protein sequence ID" value="UYP47836.1"/>
    <property type="molecule type" value="Genomic_DNA"/>
</dbReference>
<evidence type="ECO:0000259" key="1">
    <source>
        <dbReference type="Pfam" id="PF13566"/>
    </source>
</evidence>
<accession>A0ABY6HZ30</accession>
<protein>
    <recommendedName>
        <fullName evidence="1">DUF4130 domain-containing protein</fullName>
    </recommendedName>
</protein>
<sequence>MLEKWVPTLYPKKKVESNGRCGLKGYEKAQILDLIPRHANYSPIIHKRIQSTPEAVLQNIGSPFARKVDKMIKELFKETERCKQFTRTKLNKKGILAGEISISHAVEDFVLQYFHDRFPNFIVCLYNSLKRETISIDEMGQISIFKKTLDTVIIQLSVNRADQPYFDDITFDNTDLFEEFYASQFIAERENRKYFKKMIPENCMQLPGMKGGVENRFRNKNLDRFLNP</sequence>
<name>A0ABY6HZ30_9ARCH</name>
<proteinExistence type="predicted"/>
<evidence type="ECO:0000313" key="3">
    <source>
        <dbReference type="Proteomes" id="UP001208689"/>
    </source>
</evidence>
<dbReference type="Proteomes" id="UP001208689">
    <property type="component" value="Chromosome"/>
</dbReference>
<organism evidence="2 3">
    <name type="scientific">Candidatus Lokiarchaeum ossiferum</name>
    <dbReference type="NCBI Taxonomy" id="2951803"/>
    <lineage>
        <taxon>Archaea</taxon>
        <taxon>Promethearchaeati</taxon>
        <taxon>Promethearchaeota</taxon>
        <taxon>Promethearchaeia</taxon>
        <taxon>Promethearchaeales</taxon>
        <taxon>Promethearchaeaceae</taxon>
        <taxon>Candidatus Lokiarchaeum</taxon>
    </lineage>
</organism>
<gene>
    <name evidence="2" type="ORF">NEF87_004121</name>
</gene>
<keyword evidence="3" id="KW-1185">Reference proteome</keyword>
<dbReference type="InterPro" id="IPR025404">
    <property type="entry name" value="DUF4130"/>
</dbReference>